<dbReference type="InterPro" id="IPR001680">
    <property type="entry name" value="WD40_rpt"/>
</dbReference>
<dbReference type="Gene3D" id="2.130.10.10">
    <property type="entry name" value="YVTN repeat-like/Quinoprotein amine dehydrogenase"/>
    <property type="match status" value="2"/>
</dbReference>
<dbReference type="InterPro" id="IPR006594">
    <property type="entry name" value="LisH"/>
</dbReference>
<dbReference type="InterPro" id="IPR015943">
    <property type="entry name" value="WD40/YVTN_repeat-like_dom_sf"/>
</dbReference>
<reference evidence="1 2" key="1">
    <citation type="journal article" date="2016" name="Proc. Natl. Acad. Sci. U.S.A.">
        <title>Comparative genomics of biotechnologically important yeasts.</title>
        <authorList>
            <person name="Riley R."/>
            <person name="Haridas S."/>
            <person name="Wolfe K.H."/>
            <person name="Lopes M.R."/>
            <person name="Hittinger C.T."/>
            <person name="Goeker M."/>
            <person name="Salamov A.A."/>
            <person name="Wisecaver J.H."/>
            <person name="Long T.M."/>
            <person name="Calvey C.H."/>
            <person name="Aerts A.L."/>
            <person name="Barry K.W."/>
            <person name="Choi C."/>
            <person name="Clum A."/>
            <person name="Coughlan A.Y."/>
            <person name="Deshpande S."/>
            <person name="Douglass A.P."/>
            <person name="Hanson S.J."/>
            <person name="Klenk H.-P."/>
            <person name="LaButti K.M."/>
            <person name="Lapidus A."/>
            <person name="Lindquist E.A."/>
            <person name="Lipzen A.M."/>
            <person name="Meier-Kolthoff J.P."/>
            <person name="Ohm R.A."/>
            <person name="Otillar R.P."/>
            <person name="Pangilinan J.L."/>
            <person name="Peng Y."/>
            <person name="Rokas A."/>
            <person name="Rosa C.A."/>
            <person name="Scheuner C."/>
            <person name="Sibirny A.A."/>
            <person name="Slot J.C."/>
            <person name="Stielow J.B."/>
            <person name="Sun H."/>
            <person name="Kurtzman C.P."/>
            <person name="Blackwell M."/>
            <person name="Grigoriev I.V."/>
            <person name="Jeffries T.W."/>
        </authorList>
    </citation>
    <scope>NUCLEOTIDE SEQUENCE [LARGE SCALE GENOMIC DNA]</scope>
    <source>
        <strain evidence="1 2">DSM 6958</strain>
    </source>
</reference>
<dbReference type="AlphaFoldDB" id="A0A1E3PJM1"/>
<gene>
    <name evidence="1" type="ORF">NADFUDRAFT_50782</name>
</gene>
<organism evidence="1 2">
    <name type="scientific">Nadsonia fulvescens var. elongata DSM 6958</name>
    <dbReference type="NCBI Taxonomy" id="857566"/>
    <lineage>
        <taxon>Eukaryota</taxon>
        <taxon>Fungi</taxon>
        <taxon>Dikarya</taxon>
        <taxon>Ascomycota</taxon>
        <taxon>Saccharomycotina</taxon>
        <taxon>Dipodascomycetes</taxon>
        <taxon>Dipodascales</taxon>
        <taxon>Dipodascales incertae sedis</taxon>
        <taxon>Nadsonia</taxon>
    </lineage>
</organism>
<dbReference type="Proteomes" id="UP000095009">
    <property type="component" value="Unassembled WGS sequence"/>
</dbReference>
<dbReference type="SMART" id="SM00320">
    <property type="entry name" value="WD40"/>
    <property type="match status" value="3"/>
</dbReference>
<dbReference type="OrthoDB" id="1932312at2759"/>
<dbReference type="EMBL" id="KV454409">
    <property type="protein sequence ID" value="ODQ65500.1"/>
    <property type="molecule type" value="Genomic_DNA"/>
</dbReference>
<dbReference type="Pfam" id="PF00400">
    <property type="entry name" value="WD40"/>
    <property type="match status" value="1"/>
</dbReference>
<dbReference type="SUPFAM" id="SSF50978">
    <property type="entry name" value="WD40 repeat-like"/>
    <property type="match status" value="1"/>
</dbReference>
<keyword evidence="2" id="KW-1185">Reference proteome</keyword>
<name>A0A1E3PJM1_9ASCO</name>
<sequence>MPAPDNIDVLVARYLRDRGFNKSLSAFYEAVGELDIPASGPDLPQILEERRQYLDSIPVRNSAELEASSDGNKEGLITGEGVVELCPSVLDYSRPALIVSLIVADLTLSPDKDLETKVICTMADKTLRIMPLFRTSKDGTDDDCVLSGLHGTGAVKCVKPIGQRYLLTAGMDGGLRLTDLWSLEKVTPNSIDNRLIKAHTKFVITVDVLQVNEDIFYIASAGYDNRIQIYEISLSGLESQSSDNVFRSIGSLDLSTTPTCLRFHPASGHLLVTKKDSTFVYFIQFNSTLLGLLTQLARFDLCEAQFASHSFTILDFILVQQQSSSMCYLVAVTSHTPYQRVIIAKLSAEGLMVTIEQNVSSYAPQDKFSSAQITAWPNDGGLGSQKNPIVFVTGDDGIARGLSIPEGKLICKLDDGIHKTRIKTVNARSNQMGDFVVVTGGVDKTICVWSQMKRK</sequence>
<dbReference type="InterPro" id="IPR036322">
    <property type="entry name" value="WD40_repeat_dom_sf"/>
</dbReference>
<evidence type="ECO:0000313" key="1">
    <source>
        <dbReference type="EMBL" id="ODQ65500.1"/>
    </source>
</evidence>
<protein>
    <submittedName>
        <fullName evidence="1">Uncharacterized protein</fullName>
    </submittedName>
</protein>
<dbReference type="PROSITE" id="PS50896">
    <property type="entry name" value="LISH"/>
    <property type="match status" value="1"/>
</dbReference>
<accession>A0A1E3PJM1</accession>
<proteinExistence type="predicted"/>
<dbReference type="STRING" id="857566.A0A1E3PJM1"/>
<evidence type="ECO:0000313" key="2">
    <source>
        <dbReference type="Proteomes" id="UP000095009"/>
    </source>
</evidence>